<accession>A0A3A2Z926</accession>
<proteinExistence type="predicted"/>
<reference evidence="4" key="1">
    <citation type="submission" date="2017-02" db="EMBL/GenBank/DDBJ databases">
        <authorList>
            <person name="Tafer H."/>
            <person name="Lopandic K."/>
        </authorList>
    </citation>
    <scope>NUCLEOTIDE SEQUENCE [LARGE SCALE GENOMIC DNA]</scope>
    <source>
        <strain evidence="4">CBS 366.77</strain>
    </source>
</reference>
<dbReference type="AlphaFoldDB" id="A0A3A2Z926"/>
<evidence type="ECO:0000313" key="4">
    <source>
        <dbReference type="Proteomes" id="UP000266188"/>
    </source>
</evidence>
<protein>
    <submittedName>
        <fullName evidence="3">F-box domain protein</fullName>
    </submittedName>
</protein>
<dbReference type="SUPFAM" id="SSF82171">
    <property type="entry name" value="DPP6 N-terminal domain-like"/>
    <property type="match status" value="1"/>
</dbReference>
<feature type="domain" description="DUF7165" evidence="2">
    <location>
        <begin position="2"/>
        <end position="421"/>
    </location>
</feature>
<evidence type="ECO:0000313" key="3">
    <source>
        <dbReference type="EMBL" id="RJE19609.1"/>
    </source>
</evidence>
<name>A0A3A2Z926_9EURO</name>
<feature type="compositionally biased region" description="Polar residues" evidence="1">
    <location>
        <begin position="684"/>
        <end position="695"/>
    </location>
</feature>
<feature type="non-terminal residue" evidence="3">
    <location>
        <position position="695"/>
    </location>
</feature>
<dbReference type="OrthoDB" id="3925024at2759"/>
<dbReference type="STRING" id="2070753.A0A3A2Z926"/>
<dbReference type="Proteomes" id="UP000266188">
    <property type="component" value="Unassembled WGS sequence"/>
</dbReference>
<dbReference type="EMBL" id="MVGC01000388">
    <property type="protein sequence ID" value="RJE19609.1"/>
    <property type="molecule type" value="Genomic_DNA"/>
</dbReference>
<dbReference type="InterPro" id="IPR055589">
    <property type="entry name" value="DUF7165"/>
</dbReference>
<keyword evidence="4" id="KW-1185">Reference proteome</keyword>
<evidence type="ECO:0000259" key="2">
    <source>
        <dbReference type="Pfam" id="PF23749"/>
    </source>
</evidence>
<feature type="compositionally biased region" description="Polar residues" evidence="1">
    <location>
        <begin position="475"/>
        <end position="499"/>
    </location>
</feature>
<gene>
    <name evidence="3" type="ORF">PHISCL_08062</name>
</gene>
<feature type="region of interest" description="Disordered" evidence="1">
    <location>
        <begin position="418"/>
        <end position="521"/>
    </location>
</feature>
<dbReference type="Pfam" id="PF23749">
    <property type="entry name" value="DUF7165"/>
    <property type="match status" value="1"/>
</dbReference>
<feature type="region of interest" description="Disordered" evidence="1">
    <location>
        <begin position="620"/>
        <end position="695"/>
    </location>
</feature>
<dbReference type="Gene3D" id="2.130.10.10">
    <property type="entry name" value="YVTN repeat-like/Quinoprotein amine dehydrogenase"/>
    <property type="match status" value="1"/>
</dbReference>
<organism evidence="3 4">
    <name type="scientific">Aspergillus sclerotialis</name>
    <dbReference type="NCBI Taxonomy" id="2070753"/>
    <lineage>
        <taxon>Eukaryota</taxon>
        <taxon>Fungi</taxon>
        <taxon>Dikarya</taxon>
        <taxon>Ascomycota</taxon>
        <taxon>Pezizomycotina</taxon>
        <taxon>Eurotiomycetes</taxon>
        <taxon>Eurotiomycetidae</taxon>
        <taxon>Eurotiales</taxon>
        <taxon>Aspergillaceae</taxon>
        <taxon>Aspergillus</taxon>
        <taxon>Aspergillus subgen. Polypaecilum</taxon>
    </lineage>
</organism>
<dbReference type="InterPro" id="IPR015943">
    <property type="entry name" value="WD40/YVTN_repeat-like_dom_sf"/>
</dbReference>
<evidence type="ECO:0000256" key="1">
    <source>
        <dbReference type="SAM" id="MobiDB-lite"/>
    </source>
</evidence>
<feature type="compositionally biased region" description="Polar residues" evidence="1">
    <location>
        <begin position="450"/>
        <end position="466"/>
    </location>
</feature>
<comment type="caution">
    <text evidence="3">The sequence shown here is derived from an EMBL/GenBank/DDBJ whole genome shotgun (WGS) entry which is preliminary data.</text>
</comment>
<sequence>MSTSISSSTAFPQGEAFRFFFSANGHMVLCINSSRIVVLDVTSNPPIVRHELKTWRRPLSAAILDDGSVLAVASSKHQVNIYNLSSDQAKHAQVLALNDVPRTLALSPTGGVLAIAYNNGIEVYALGEGALSNERRAVRCAPVDSISFSSDGTMILGSSVDCEQNSIVTIAVPFDTETEASLPLRVIQTRLWTTQILFPETIQGYSHASLLPLHAECDGGWFLGYNSQVAAFKATRINNTNSGTTYFVNPPSDEGPQEPSPFMVPTADCRGELVALGFQECGLWLYGVPERLDIARPDSLSLESHANGINQTTGVRPSWRDNYTRLQRRIREPSILLNGYKITDMPGITAASWVRQLDSMLGSRLVAVAPGGINLPTIGEEDVPIDSGRVLILDFERSPTDGEMNEIEIEIGEAVPKILKEPNSTMDTEVELERRRTRLHRDHAPPLRVRSTTRVSRHAPSSSDNKLTQRDRALSNPSSEIEPGHSTQVPDIPYDNTQPRSRDTLQRAATAAAATRGRYNPRYSHEVNRTVHIPHESDADNWVPPPPPYTREPDAPLPEYLQQTLLPTRLEPVQRIGNTPSQIRRSLTRRLESISHDTPPRNLPTFQRLNRLNTITGSRLGGRLRRNRDAETNDQLGRRRTVLHRRAESSSQVRVTSERQTEPRAPQGPVPAAQIPTNNPPPSNQVTPAAPASNT</sequence>